<organism evidence="2">
    <name type="scientific">Tanacetum cinerariifolium</name>
    <name type="common">Dalmatian daisy</name>
    <name type="synonym">Chrysanthemum cinerariifolium</name>
    <dbReference type="NCBI Taxonomy" id="118510"/>
    <lineage>
        <taxon>Eukaryota</taxon>
        <taxon>Viridiplantae</taxon>
        <taxon>Streptophyta</taxon>
        <taxon>Embryophyta</taxon>
        <taxon>Tracheophyta</taxon>
        <taxon>Spermatophyta</taxon>
        <taxon>Magnoliopsida</taxon>
        <taxon>eudicotyledons</taxon>
        <taxon>Gunneridae</taxon>
        <taxon>Pentapetalae</taxon>
        <taxon>asterids</taxon>
        <taxon>campanulids</taxon>
        <taxon>Asterales</taxon>
        <taxon>Asteraceae</taxon>
        <taxon>Asteroideae</taxon>
        <taxon>Anthemideae</taxon>
        <taxon>Anthemidinae</taxon>
        <taxon>Tanacetum</taxon>
    </lineage>
</organism>
<keyword evidence="2" id="KW-0695">RNA-directed DNA polymerase</keyword>
<dbReference type="EMBL" id="BKCJ011328482">
    <property type="protein sequence ID" value="GFD21265.1"/>
    <property type="molecule type" value="Genomic_DNA"/>
</dbReference>
<protein>
    <submittedName>
        <fullName evidence="2">Reverse transcriptase domain-containing protein</fullName>
    </submittedName>
</protein>
<proteinExistence type="predicted"/>
<comment type="caution">
    <text evidence="2">The sequence shown here is derived from an EMBL/GenBank/DDBJ whole genome shotgun (WGS) entry which is preliminary data.</text>
</comment>
<feature type="region of interest" description="Disordered" evidence="1">
    <location>
        <begin position="60"/>
        <end position="81"/>
    </location>
</feature>
<dbReference type="GO" id="GO:0003964">
    <property type="term" value="F:RNA-directed DNA polymerase activity"/>
    <property type="evidence" value="ECO:0007669"/>
    <property type="project" value="UniProtKB-KW"/>
</dbReference>
<dbReference type="AlphaFoldDB" id="A0A699UDL0"/>
<evidence type="ECO:0000256" key="1">
    <source>
        <dbReference type="SAM" id="MobiDB-lite"/>
    </source>
</evidence>
<sequence length="81" mass="9567">MTEKIILIKQMIQAAQDRQKSYADRKRKPMEFEVGDWVMLKVRWNSRRVMSSPRNAKIRLNKDTDISSQTGLRHPLQGLKL</sequence>
<keyword evidence="2" id="KW-0808">Transferase</keyword>
<name>A0A699UDL0_TANCI</name>
<reference evidence="2" key="1">
    <citation type="journal article" date="2019" name="Sci. Rep.">
        <title>Draft genome of Tanacetum cinerariifolium, the natural source of mosquito coil.</title>
        <authorList>
            <person name="Yamashiro T."/>
            <person name="Shiraishi A."/>
            <person name="Satake H."/>
            <person name="Nakayama K."/>
        </authorList>
    </citation>
    <scope>NUCLEOTIDE SEQUENCE</scope>
</reference>
<accession>A0A699UDL0</accession>
<gene>
    <name evidence="2" type="ORF">Tci_893234</name>
</gene>
<evidence type="ECO:0000313" key="2">
    <source>
        <dbReference type="EMBL" id="GFD21265.1"/>
    </source>
</evidence>
<keyword evidence="2" id="KW-0548">Nucleotidyltransferase</keyword>